<evidence type="ECO:0000313" key="2">
    <source>
        <dbReference type="Proteomes" id="UP000239663"/>
    </source>
</evidence>
<reference evidence="1 2" key="1">
    <citation type="submission" date="2017-12" db="EMBL/GenBank/DDBJ databases">
        <title>Taxonomic description and draft genome of Pradoshia cofamensis Gen. nov., sp. nov., a thermotolerant bacillale isolated from anterior gut of earthworm Eisenia fetida.</title>
        <authorList>
            <person name="Saha T."/>
            <person name="Chakraborty R."/>
        </authorList>
    </citation>
    <scope>NUCLEOTIDE SEQUENCE [LARGE SCALE GENOMIC DNA]</scope>
    <source>
        <strain evidence="1 2">EAG3</strain>
    </source>
</reference>
<dbReference type="RefSeq" id="WP_104850745.1">
    <property type="nucleotide sequence ID" value="NZ_PKOZ01000018.1"/>
</dbReference>
<proteinExistence type="predicted"/>
<keyword evidence="2" id="KW-1185">Reference proteome</keyword>
<sequence length="117" mass="14194">MNDEALNRVYINWQEKLDNNEWYFHDAFNSLVKDMNSEQAFAYIPNIIQMLLQLEEEYLIWETIYFLLQVYGIANTTEIHPELKNNWKSLAQHISNFPDAYEIPFKELVRDLRFNEE</sequence>
<organism evidence="1 2">
    <name type="scientific">Pradoshia eiseniae</name>
    <dbReference type="NCBI Taxonomy" id="2064768"/>
    <lineage>
        <taxon>Bacteria</taxon>
        <taxon>Bacillati</taxon>
        <taxon>Bacillota</taxon>
        <taxon>Bacilli</taxon>
        <taxon>Bacillales</taxon>
        <taxon>Bacillaceae</taxon>
        <taxon>Pradoshia</taxon>
    </lineage>
</organism>
<dbReference type="AlphaFoldDB" id="A0A2S7MVS1"/>
<dbReference type="OrthoDB" id="2454513at2"/>
<protein>
    <submittedName>
        <fullName evidence="1">ABC transporter</fullName>
    </submittedName>
</protein>
<dbReference type="EMBL" id="PKOZ01000018">
    <property type="protein sequence ID" value="PQD93911.1"/>
    <property type="molecule type" value="Genomic_DNA"/>
</dbReference>
<comment type="caution">
    <text evidence="1">The sequence shown here is derived from an EMBL/GenBank/DDBJ whole genome shotgun (WGS) entry which is preliminary data.</text>
</comment>
<evidence type="ECO:0000313" key="1">
    <source>
        <dbReference type="EMBL" id="PQD93911.1"/>
    </source>
</evidence>
<dbReference type="Proteomes" id="UP000239663">
    <property type="component" value="Unassembled WGS sequence"/>
</dbReference>
<gene>
    <name evidence="1" type="ORF">CYL18_17290</name>
</gene>
<name>A0A2S7MVS1_9BACI</name>
<accession>A0A2S7MVS1</accession>